<evidence type="ECO:0000313" key="2">
    <source>
        <dbReference type="Proteomes" id="UP000324479"/>
    </source>
</evidence>
<dbReference type="RefSeq" id="WP_150074515.1">
    <property type="nucleotide sequence ID" value="NZ_VWOX01000001.1"/>
</dbReference>
<keyword evidence="2" id="KW-1185">Reference proteome</keyword>
<evidence type="ECO:0000313" key="1">
    <source>
        <dbReference type="EMBL" id="KAA5547301.1"/>
    </source>
</evidence>
<protein>
    <submittedName>
        <fullName evidence="1">Uncharacterized protein</fullName>
    </submittedName>
</protein>
<proteinExistence type="predicted"/>
<gene>
    <name evidence="1" type="ORF">FYK55_02580</name>
</gene>
<name>A0A5M6DII5_9BACT</name>
<reference evidence="1 2" key="1">
    <citation type="submission" date="2019-08" db="EMBL/GenBank/DDBJ databases">
        <authorList>
            <person name="Dhanesh K."/>
            <person name="Kumar G."/>
            <person name="Sasikala C."/>
            <person name="Venkata Ramana C."/>
        </authorList>
    </citation>
    <scope>NUCLEOTIDE SEQUENCE [LARGE SCALE GENOMIC DNA]</scope>
    <source>
        <strain evidence="1 2">JC645</strain>
    </source>
</reference>
<sequence>MDRSPMQLSPEEIADIEKHKYFLSEKAGHDVGWDAARKDWEKRFANQLRVDRPESKAPAASGMSRWLDRLLVKAGMK</sequence>
<dbReference type="AlphaFoldDB" id="A0A5M6DII5"/>
<organism evidence="1 2">
    <name type="scientific">Roseiconus nitratireducens</name>
    <dbReference type="NCBI Taxonomy" id="2605748"/>
    <lineage>
        <taxon>Bacteria</taxon>
        <taxon>Pseudomonadati</taxon>
        <taxon>Planctomycetota</taxon>
        <taxon>Planctomycetia</taxon>
        <taxon>Pirellulales</taxon>
        <taxon>Pirellulaceae</taxon>
        <taxon>Roseiconus</taxon>
    </lineage>
</organism>
<dbReference type="EMBL" id="VWOX01000001">
    <property type="protein sequence ID" value="KAA5547301.1"/>
    <property type="molecule type" value="Genomic_DNA"/>
</dbReference>
<comment type="caution">
    <text evidence="1">The sequence shown here is derived from an EMBL/GenBank/DDBJ whole genome shotgun (WGS) entry which is preliminary data.</text>
</comment>
<dbReference type="Proteomes" id="UP000324479">
    <property type="component" value="Unassembled WGS sequence"/>
</dbReference>
<accession>A0A5M6DII5</accession>